<dbReference type="GO" id="GO:0003724">
    <property type="term" value="F:RNA helicase activity"/>
    <property type="evidence" value="ECO:0007669"/>
    <property type="project" value="InterPro"/>
</dbReference>
<dbReference type="CDD" id="cd18787">
    <property type="entry name" value="SF2_C_DEAD"/>
    <property type="match status" value="1"/>
</dbReference>
<dbReference type="SMART" id="SM00490">
    <property type="entry name" value="HELICc"/>
    <property type="match status" value="1"/>
</dbReference>
<keyword evidence="4 6" id="KW-0067">ATP-binding</keyword>
<feature type="compositionally biased region" description="Basic residues" evidence="7">
    <location>
        <begin position="460"/>
        <end position="475"/>
    </location>
</feature>
<dbReference type="InterPro" id="IPR000629">
    <property type="entry name" value="RNA-helicase_DEAD-box_CS"/>
</dbReference>
<dbReference type="OrthoDB" id="10261904at2759"/>
<evidence type="ECO:0000259" key="9">
    <source>
        <dbReference type="PROSITE" id="PS51194"/>
    </source>
</evidence>
<dbReference type="GO" id="GO:0016787">
    <property type="term" value="F:hydrolase activity"/>
    <property type="evidence" value="ECO:0007669"/>
    <property type="project" value="UniProtKB-KW"/>
</dbReference>
<dbReference type="InterPro" id="IPR014001">
    <property type="entry name" value="Helicase_ATP-bd"/>
</dbReference>
<evidence type="ECO:0000256" key="5">
    <source>
        <dbReference type="PROSITE-ProRule" id="PRU00552"/>
    </source>
</evidence>
<organism evidence="11 12">
    <name type="scientific">Thecamonas trahens ATCC 50062</name>
    <dbReference type="NCBI Taxonomy" id="461836"/>
    <lineage>
        <taxon>Eukaryota</taxon>
        <taxon>Apusozoa</taxon>
        <taxon>Apusomonadida</taxon>
        <taxon>Apusomonadidae</taxon>
        <taxon>Thecamonas</taxon>
    </lineage>
</organism>
<dbReference type="OMA" id="GIGIKCC"/>
<dbReference type="EMBL" id="GL349475">
    <property type="protein sequence ID" value="KNC52766.1"/>
    <property type="molecule type" value="Genomic_DNA"/>
</dbReference>
<dbReference type="GO" id="GO:0005829">
    <property type="term" value="C:cytosol"/>
    <property type="evidence" value="ECO:0007669"/>
    <property type="project" value="TreeGrafter"/>
</dbReference>
<protein>
    <submittedName>
        <fullName evidence="11">DEAD box ATP-dependent RNA helicase</fullName>
    </submittedName>
</protein>
<dbReference type="GO" id="GO:0003676">
    <property type="term" value="F:nucleic acid binding"/>
    <property type="evidence" value="ECO:0007669"/>
    <property type="project" value="InterPro"/>
</dbReference>
<accession>A0A0L0DL57</accession>
<dbReference type="PROSITE" id="PS51194">
    <property type="entry name" value="HELICASE_CTER"/>
    <property type="match status" value="1"/>
</dbReference>
<evidence type="ECO:0000256" key="6">
    <source>
        <dbReference type="RuleBase" id="RU000492"/>
    </source>
</evidence>
<dbReference type="PANTHER" id="PTHR47959">
    <property type="entry name" value="ATP-DEPENDENT RNA HELICASE RHLE-RELATED"/>
    <property type="match status" value="1"/>
</dbReference>
<dbReference type="PROSITE" id="PS51192">
    <property type="entry name" value="HELICASE_ATP_BIND_1"/>
    <property type="match status" value="1"/>
</dbReference>
<dbReference type="Pfam" id="PF00270">
    <property type="entry name" value="DEAD"/>
    <property type="match status" value="1"/>
</dbReference>
<evidence type="ECO:0000256" key="2">
    <source>
        <dbReference type="ARBA" id="ARBA00022801"/>
    </source>
</evidence>
<feature type="region of interest" description="Disordered" evidence="7">
    <location>
        <begin position="431"/>
        <end position="475"/>
    </location>
</feature>
<dbReference type="InterPro" id="IPR001650">
    <property type="entry name" value="Helicase_C-like"/>
</dbReference>
<dbReference type="RefSeq" id="XP_013755078.1">
    <property type="nucleotide sequence ID" value="XM_013899624.1"/>
</dbReference>
<keyword evidence="2 6" id="KW-0378">Hydrolase</keyword>
<dbReference type="PANTHER" id="PTHR47959:SF24">
    <property type="entry name" value="ATP-DEPENDENT RNA HELICASE"/>
    <property type="match status" value="1"/>
</dbReference>
<dbReference type="STRING" id="461836.A0A0L0DL57"/>
<keyword evidence="3 6" id="KW-0347">Helicase</keyword>
<evidence type="ECO:0000256" key="4">
    <source>
        <dbReference type="ARBA" id="ARBA00022840"/>
    </source>
</evidence>
<dbReference type="InterPro" id="IPR050079">
    <property type="entry name" value="DEAD_box_RNA_helicase"/>
</dbReference>
<dbReference type="SMART" id="SM00487">
    <property type="entry name" value="DEXDc"/>
    <property type="match status" value="1"/>
</dbReference>
<evidence type="ECO:0000256" key="3">
    <source>
        <dbReference type="ARBA" id="ARBA00022806"/>
    </source>
</evidence>
<evidence type="ECO:0000259" key="8">
    <source>
        <dbReference type="PROSITE" id="PS51192"/>
    </source>
</evidence>
<dbReference type="Pfam" id="PF00271">
    <property type="entry name" value="Helicase_C"/>
    <property type="match status" value="1"/>
</dbReference>
<reference evidence="11 12" key="1">
    <citation type="submission" date="2010-05" db="EMBL/GenBank/DDBJ databases">
        <title>The Genome Sequence of Thecamonas trahens ATCC 50062.</title>
        <authorList>
            <consortium name="The Broad Institute Genome Sequencing Platform"/>
            <person name="Russ C."/>
            <person name="Cuomo C."/>
            <person name="Shea T."/>
            <person name="Young S.K."/>
            <person name="Zeng Q."/>
            <person name="Koehrsen M."/>
            <person name="Haas B."/>
            <person name="Borodovsky M."/>
            <person name="Guigo R."/>
            <person name="Alvarado L."/>
            <person name="Berlin A."/>
            <person name="Bochicchio J."/>
            <person name="Borenstein D."/>
            <person name="Chapman S."/>
            <person name="Chen Z."/>
            <person name="Freedman E."/>
            <person name="Gellesch M."/>
            <person name="Goldberg J."/>
            <person name="Griggs A."/>
            <person name="Gujja S."/>
            <person name="Heilman E."/>
            <person name="Heiman D."/>
            <person name="Hepburn T."/>
            <person name="Howarth C."/>
            <person name="Jen D."/>
            <person name="Larson L."/>
            <person name="Mehta T."/>
            <person name="Park D."/>
            <person name="Pearson M."/>
            <person name="Roberts A."/>
            <person name="Saif S."/>
            <person name="Shenoy N."/>
            <person name="Sisk P."/>
            <person name="Stolte C."/>
            <person name="Sykes S."/>
            <person name="Thomson T."/>
            <person name="Walk T."/>
            <person name="White J."/>
            <person name="Yandava C."/>
            <person name="Burger G."/>
            <person name="Gray M.W."/>
            <person name="Holland P.W.H."/>
            <person name="King N."/>
            <person name="Lang F.B.F."/>
            <person name="Roger A.J."/>
            <person name="Ruiz-Trillo I."/>
            <person name="Lander E."/>
            <person name="Nusbaum C."/>
        </authorList>
    </citation>
    <scope>NUCLEOTIDE SEQUENCE [LARGE SCALE GENOMIC DNA]</scope>
    <source>
        <strain evidence="11 12">ATCC 50062</strain>
    </source>
</reference>
<dbReference type="Proteomes" id="UP000054408">
    <property type="component" value="Unassembled WGS sequence"/>
</dbReference>
<sequence length="475" mass="51748">MSSSSDSNNPSEERGDAAASSSVEAASWASVGLHPQLVDICTSLGWPAPTGIQAQAIPVALRGEDVIGLAETGSGKTGAFALPIIHSLLNAERMPGTYALVLTPTRELALQIAEQFRALGTDVGLKVALVVGGTDMPEQARTLARKPHVLVATPGRLLDHLQQTRGFSLSKLKFLVMDEADRILNADFEEALNEILKAVPDSESRTSFLFSATMTTKVAKLQRASLRNPVRVEYSNKYATPDNLDQRYVFLPAQLLDCYLAYILNEFGARSAIVFVATCKEAQRLALMLGSMGFGVVALHGKLNQSKRFAALGKFKSKSKSILVATDVASRGLDIPTVDLVINAQLPVRSKDYVHRVGRTARAGRTGVAISMVTQYDVEIFQRIENLVGKKMKLYRTDEPSVMLLMDRVVEAQAVANAMLRESGVSGKRIRYVEDEDETPTRNQKKFKSDKSSKSGRGSKSSRGKRRPSSKGKRH</sequence>
<dbReference type="InterPro" id="IPR027417">
    <property type="entry name" value="P-loop_NTPase"/>
</dbReference>
<dbReference type="SUPFAM" id="SSF52540">
    <property type="entry name" value="P-loop containing nucleoside triphosphate hydrolases"/>
    <property type="match status" value="1"/>
</dbReference>
<feature type="region of interest" description="Disordered" evidence="7">
    <location>
        <begin position="1"/>
        <end position="20"/>
    </location>
</feature>
<dbReference type="Gene3D" id="3.40.50.300">
    <property type="entry name" value="P-loop containing nucleotide triphosphate hydrolases"/>
    <property type="match status" value="2"/>
</dbReference>
<feature type="domain" description="Helicase C-terminal" evidence="9">
    <location>
        <begin position="243"/>
        <end position="403"/>
    </location>
</feature>
<gene>
    <name evidence="11" type="ORF">AMSG_08649</name>
</gene>
<evidence type="ECO:0000313" key="11">
    <source>
        <dbReference type="EMBL" id="KNC52766.1"/>
    </source>
</evidence>
<dbReference type="InterPro" id="IPR011545">
    <property type="entry name" value="DEAD/DEAH_box_helicase_dom"/>
</dbReference>
<feature type="domain" description="DEAD-box RNA helicase Q" evidence="10">
    <location>
        <begin position="26"/>
        <end position="54"/>
    </location>
</feature>
<dbReference type="PROSITE" id="PS00039">
    <property type="entry name" value="DEAD_ATP_HELICASE"/>
    <property type="match status" value="1"/>
</dbReference>
<feature type="compositionally biased region" description="Low complexity" evidence="7">
    <location>
        <begin position="1"/>
        <end position="10"/>
    </location>
</feature>
<name>A0A0L0DL57_THETB</name>
<dbReference type="PROSITE" id="PS51195">
    <property type="entry name" value="Q_MOTIF"/>
    <property type="match status" value="1"/>
</dbReference>
<evidence type="ECO:0000256" key="1">
    <source>
        <dbReference type="ARBA" id="ARBA00022741"/>
    </source>
</evidence>
<evidence type="ECO:0000256" key="7">
    <source>
        <dbReference type="SAM" id="MobiDB-lite"/>
    </source>
</evidence>
<evidence type="ECO:0000313" key="12">
    <source>
        <dbReference type="Proteomes" id="UP000054408"/>
    </source>
</evidence>
<dbReference type="InterPro" id="IPR014014">
    <property type="entry name" value="RNA_helicase_DEAD_Q_motif"/>
</dbReference>
<dbReference type="AlphaFoldDB" id="A0A0L0DL57"/>
<dbReference type="eggNOG" id="KOG0330">
    <property type="taxonomic scope" value="Eukaryota"/>
</dbReference>
<keyword evidence="1 6" id="KW-0547">Nucleotide-binding</keyword>
<feature type="short sequence motif" description="Q motif" evidence="5">
    <location>
        <begin position="26"/>
        <end position="54"/>
    </location>
</feature>
<proteinExistence type="inferred from homology"/>
<keyword evidence="12" id="KW-1185">Reference proteome</keyword>
<dbReference type="GO" id="GO:0005524">
    <property type="term" value="F:ATP binding"/>
    <property type="evidence" value="ECO:0007669"/>
    <property type="project" value="UniProtKB-KW"/>
</dbReference>
<feature type="domain" description="Helicase ATP-binding" evidence="8">
    <location>
        <begin position="57"/>
        <end position="232"/>
    </location>
</feature>
<evidence type="ECO:0000259" key="10">
    <source>
        <dbReference type="PROSITE" id="PS51195"/>
    </source>
</evidence>
<comment type="similarity">
    <text evidence="6">Belongs to the DEAD box helicase family.</text>
</comment>
<dbReference type="GeneID" id="25567294"/>